<reference evidence="1" key="1">
    <citation type="submission" date="2022-07" db="EMBL/GenBank/DDBJ databases">
        <authorList>
            <person name="Macas J."/>
            <person name="Novak P."/>
            <person name="Neumann P."/>
        </authorList>
    </citation>
    <scope>NUCLEOTIDE SEQUENCE</scope>
</reference>
<keyword evidence="2" id="KW-1185">Reference proteome</keyword>
<accession>A0A9P0YIL2</accession>
<evidence type="ECO:0000313" key="1">
    <source>
        <dbReference type="EMBL" id="CAH9058983.1"/>
    </source>
</evidence>
<dbReference type="Proteomes" id="UP001152484">
    <property type="component" value="Unassembled WGS sequence"/>
</dbReference>
<gene>
    <name evidence="1" type="ORF">CEURO_LOCUS1343</name>
</gene>
<comment type="caution">
    <text evidence="1">The sequence shown here is derived from an EMBL/GenBank/DDBJ whole genome shotgun (WGS) entry which is preliminary data.</text>
</comment>
<dbReference type="EMBL" id="CAMAPE010000004">
    <property type="protein sequence ID" value="CAH9058983.1"/>
    <property type="molecule type" value="Genomic_DNA"/>
</dbReference>
<protein>
    <submittedName>
        <fullName evidence="1">Uncharacterized protein</fullName>
    </submittedName>
</protein>
<proteinExistence type="predicted"/>
<evidence type="ECO:0000313" key="2">
    <source>
        <dbReference type="Proteomes" id="UP001152484"/>
    </source>
</evidence>
<sequence>MEVLLIVMVIEEDFRIVVSMCQRLETLECSTQKWGFEAWNFCNKFREEAPKMDSPKLAYGAHLSFSHNTRKGYILSFFLSLFVNTGKHVHLAHCFGFLD</sequence>
<organism evidence="1 2">
    <name type="scientific">Cuscuta europaea</name>
    <name type="common">European dodder</name>
    <dbReference type="NCBI Taxonomy" id="41803"/>
    <lineage>
        <taxon>Eukaryota</taxon>
        <taxon>Viridiplantae</taxon>
        <taxon>Streptophyta</taxon>
        <taxon>Embryophyta</taxon>
        <taxon>Tracheophyta</taxon>
        <taxon>Spermatophyta</taxon>
        <taxon>Magnoliopsida</taxon>
        <taxon>eudicotyledons</taxon>
        <taxon>Gunneridae</taxon>
        <taxon>Pentapetalae</taxon>
        <taxon>asterids</taxon>
        <taxon>lamiids</taxon>
        <taxon>Solanales</taxon>
        <taxon>Convolvulaceae</taxon>
        <taxon>Cuscuteae</taxon>
        <taxon>Cuscuta</taxon>
        <taxon>Cuscuta subgen. Cuscuta</taxon>
    </lineage>
</organism>
<dbReference type="AlphaFoldDB" id="A0A9P0YIL2"/>
<name>A0A9P0YIL2_CUSEU</name>